<comment type="catalytic activity">
    <reaction evidence="11">
        <text>L-aspartate + O2 = iminosuccinate + H2O2</text>
        <dbReference type="Rhea" id="RHEA:25876"/>
        <dbReference type="ChEBI" id="CHEBI:15379"/>
        <dbReference type="ChEBI" id="CHEBI:16240"/>
        <dbReference type="ChEBI" id="CHEBI:29991"/>
        <dbReference type="ChEBI" id="CHEBI:77875"/>
        <dbReference type="EC" id="1.4.3.16"/>
    </reaction>
    <physiologicalReaction direction="left-to-right" evidence="11">
        <dbReference type="Rhea" id="RHEA:25877"/>
    </physiologicalReaction>
</comment>
<dbReference type="EMBL" id="PXYT01000033">
    <property type="protein sequence ID" value="PSR26740.1"/>
    <property type="molecule type" value="Genomic_DNA"/>
</dbReference>
<dbReference type="GO" id="GO:0034628">
    <property type="term" value="P:'de novo' NAD+ biosynthetic process from L-aspartate"/>
    <property type="evidence" value="ECO:0007669"/>
    <property type="project" value="TreeGrafter"/>
</dbReference>
<evidence type="ECO:0000259" key="12">
    <source>
        <dbReference type="Pfam" id="PF00890"/>
    </source>
</evidence>
<dbReference type="InterPro" id="IPR027477">
    <property type="entry name" value="Succ_DH/fumarate_Rdtase_cat_sf"/>
</dbReference>
<dbReference type="GO" id="GO:0008734">
    <property type="term" value="F:L-aspartate oxidase activity"/>
    <property type="evidence" value="ECO:0007669"/>
    <property type="project" value="UniProtKB-EC"/>
</dbReference>
<dbReference type="EC" id="1.4.3.16" evidence="4"/>
<dbReference type="Pfam" id="PF02910">
    <property type="entry name" value="Succ_DH_flav_C"/>
    <property type="match status" value="1"/>
</dbReference>
<evidence type="ECO:0000256" key="2">
    <source>
        <dbReference type="ARBA" id="ARBA00004950"/>
    </source>
</evidence>
<evidence type="ECO:0000256" key="4">
    <source>
        <dbReference type="ARBA" id="ARBA00012173"/>
    </source>
</evidence>
<dbReference type="SUPFAM" id="SSF51905">
    <property type="entry name" value="FAD/NAD(P)-binding domain"/>
    <property type="match status" value="1"/>
</dbReference>
<dbReference type="UniPathway" id="UPA00253">
    <property type="reaction ID" value="UER00326"/>
</dbReference>
<dbReference type="SUPFAM" id="SSF56425">
    <property type="entry name" value="Succinate dehydrogenase/fumarate reductase flavoprotein, catalytic domain"/>
    <property type="match status" value="1"/>
</dbReference>
<proteinExistence type="inferred from homology"/>
<evidence type="ECO:0000313" key="15">
    <source>
        <dbReference type="Proteomes" id="UP000242699"/>
    </source>
</evidence>
<dbReference type="InterPro" id="IPR037099">
    <property type="entry name" value="Fum_R/Succ_DH_flav-like_C_sf"/>
</dbReference>
<gene>
    <name evidence="14" type="ORF">C7B43_13250</name>
</gene>
<dbReference type="Gene3D" id="1.20.58.100">
    <property type="entry name" value="Fumarate reductase/succinate dehydrogenase flavoprotein-like, C-terminal domain"/>
    <property type="match status" value="1"/>
</dbReference>
<dbReference type="PRINTS" id="PR00368">
    <property type="entry name" value="FADPNR"/>
</dbReference>
<dbReference type="InterPro" id="IPR003953">
    <property type="entry name" value="FAD-dep_OxRdtase_2_FAD-bd"/>
</dbReference>
<dbReference type="AlphaFoldDB" id="A0A2T2WWX4"/>
<organism evidence="14 15">
    <name type="scientific">Sulfobacillus benefaciens</name>
    <dbReference type="NCBI Taxonomy" id="453960"/>
    <lineage>
        <taxon>Bacteria</taxon>
        <taxon>Bacillati</taxon>
        <taxon>Bacillota</taxon>
        <taxon>Clostridia</taxon>
        <taxon>Eubacteriales</taxon>
        <taxon>Clostridiales Family XVII. Incertae Sedis</taxon>
        <taxon>Sulfobacillus</taxon>
    </lineage>
</organism>
<accession>A0A2T2WWX4</accession>
<evidence type="ECO:0000256" key="11">
    <source>
        <dbReference type="ARBA" id="ARBA00048305"/>
    </source>
</evidence>
<feature type="domain" description="FAD-dependent oxidoreductase 2 FAD-binding" evidence="12">
    <location>
        <begin position="5"/>
        <end position="370"/>
    </location>
</feature>
<dbReference type="GO" id="GO:0033765">
    <property type="term" value="F:steroid dehydrogenase activity, acting on the CH-CH group of donors"/>
    <property type="evidence" value="ECO:0007669"/>
    <property type="project" value="UniProtKB-ARBA"/>
</dbReference>
<keyword evidence="7" id="KW-0662">Pyridine nucleotide biosynthesis</keyword>
<comment type="pathway">
    <text evidence="2">Cofactor biosynthesis; NAD(+) biosynthesis; iminoaspartate from L-aspartate (oxidase route): step 1/1.</text>
</comment>
<dbReference type="Pfam" id="PF00890">
    <property type="entry name" value="FAD_binding_2"/>
    <property type="match status" value="1"/>
</dbReference>
<sequence>MSVRALVIGAGIAGLATALAIARYDNVVICAPPDGWREGSTYRAQGGIAAAWGEDDDWHRHLEDTLLVTRGLADPGAVRILAEEARQAVAPLVEAGIFEMADSFHPDLGREAGHSRSRILHAKGGLTGRVVSRYLYQQALSHPRIRFVEGFAEKLIVDSREICRGSWIRTPSSRIIGILAPATVLATGGYAALWQRTSNHPASVGNGLLLAYEAGAELSDLEFVQFHPTILAQDVPRGGALLLTEALRGFGAHLVNAAGERFMQDYPGQELAGRDEVARAVYQQGTAYLTLRHLNRDRVYDHFGQLADLLSQRHFDLAQDLLPVAPGAHFSMGGVCTGYFGETRVQSLYAAGEAANTGVHGANRLASNSLLEALVFSARIARHITENLKRPDSFVLPDPPMLSRKAAQTEILRRLGDIMDRHFGVIRHPHLMVQGLERLKSLQTADNHRILQLCLLIGQSALRREESRGAHCRSDFPESETDWAGHLIHLESRGIEFREVSGVLKPR</sequence>
<evidence type="ECO:0000256" key="9">
    <source>
        <dbReference type="ARBA" id="ARBA00023002"/>
    </source>
</evidence>
<comment type="cofactor">
    <cofactor evidence="1">
        <name>FAD</name>
        <dbReference type="ChEBI" id="CHEBI:57692"/>
    </cofactor>
</comment>
<dbReference type="Gene3D" id="3.90.700.10">
    <property type="entry name" value="Succinate dehydrogenase/fumarate reductase flavoprotein, catalytic domain"/>
    <property type="match status" value="1"/>
</dbReference>
<evidence type="ECO:0000256" key="10">
    <source>
        <dbReference type="ARBA" id="ARBA00030386"/>
    </source>
</evidence>
<dbReference type="PANTHER" id="PTHR42716">
    <property type="entry name" value="L-ASPARTATE OXIDASE"/>
    <property type="match status" value="1"/>
</dbReference>
<evidence type="ECO:0000256" key="6">
    <source>
        <dbReference type="ARBA" id="ARBA00022630"/>
    </source>
</evidence>
<protein>
    <recommendedName>
        <fullName evidence="5">L-aspartate oxidase</fullName>
        <ecNumber evidence="4">1.4.3.16</ecNumber>
    </recommendedName>
    <alternativeName>
        <fullName evidence="10">Quinolinate synthase B</fullName>
    </alternativeName>
</protein>
<evidence type="ECO:0000256" key="7">
    <source>
        <dbReference type="ARBA" id="ARBA00022642"/>
    </source>
</evidence>
<name>A0A2T2WWX4_9FIRM</name>
<comment type="caution">
    <text evidence="14">The sequence shown here is derived from an EMBL/GenBank/DDBJ whole genome shotgun (WGS) entry which is preliminary data.</text>
</comment>
<dbReference type="InterPro" id="IPR015939">
    <property type="entry name" value="Fum_Rdtase/Succ_DH_flav-like_C"/>
</dbReference>
<evidence type="ECO:0000256" key="5">
    <source>
        <dbReference type="ARBA" id="ARBA00021901"/>
    </source>
</evidence>
<reference evidence="14 15" key="1">
    <citation type="journal article" date="2014" name="BMC Genomics">
        <title>Comparison of environmental and isolate Sulfobacillus genomes reveals diverse carbon, sulfur, nitrogen, and hydrogen metabolisms.</title>
        <authorList>
            <person name="Justice N.B."/>
            <person name="Norman A."/>
            <person name="Brown C.T."/>
            <person name="Singh A."/>
            <person name="Thomas B.C."/>
            <person name="Banfield J.F."/>
        </authorList>
    </citation>
    <scope>NUCLEOTIDE SEQUENCE [LARGE SCALE GENOMIC DNA]</scope>
    <source>
        <strain evidence="14">AMDSBA1</strain>
    </source>
</reference>
<keyword evidence="8" id="KW-0274">FAD</keyword>
<evidence type="ECO:0000259" key="13">
    <source>
        <dbReference type="Pfam" id="PF02910"/>
    </source>
</evidence>
<evidence type="ECO:0000256" key="1">
    <source>
        <dbReference type="ARBA" id="ARBA00001974"/>
    </source>
</evidence>
<evidence type="ECO:0000313" key="14">
    <source>
        <dbReference type="EMBL" id="PSR26740.1"/>
    </source>
</evidence>
<dbReference type="Gene3D" id="3.50.50.60">
    <property type="entry name" value="FAD/NAD(P)-binding domain"/>
    <property type="match status" value="1"/>
</dbReference>
<keyword evidence="9" id="KW-0560">Oxidoreductase</keyword>
<dbReference type="InterPro" id="IPR036188">
    <property type="entry name" value="FAD/NAD-bd_sf"/>
</dbReference>
<evidence type="ECO:0000256" key="3">
    <source>
        <dbReference type="ARBA" id="ARBA00008562"/>
    </source>
</evidence>
<dbReference type="SUPFAM" id="SSF46977">
    <property type="entry name" value="Succinate dehydrogenase/fumarate reductase flavoprotein C-terminal domain"/>
    <property type="match status" value="1"/>
</dbReference>
<dbReference type="Proteomes" id="UP000242699">
    <property type="component" value="Unassembled WGS sequence"/>
</dbReference>
<dbReference type="InterPro" id="IPR005288">
    <property type="entry name" value="NadB"/>
</dbReference>
<evidence type="ECO:0000256" key="8">
    <source>
        <dbReference type="ARBA" id="ARBA00022827"/>
    </source>
</evidence>
<comment type="similarity">
    <text evidence="3">Belongs to the FAD-dependent oxidoreductase 2 family. NadB subfamily.</text>
</comment>
<feature type="domain" description="Fumarate reductase/succinate dehydrogenase flavoprotein-like C-terminal" evidence="13">
    <location>
        <begin position="448"/>
        <end position="489"/>
    </location>
</feature>
<keyword evidence="6" id="KW-0285">Flavoprotein</keyword>
<dbReference type="PANTHER" id="PTHR42716:SF2">
    <property type="entry name" value="L-ASPARTATE OXIDASE, CHLOROPLASTIC"/>
    <property type="match status" value="1"/>
</dbReference>